<evidence type="ECO:0000313" key="9">
    <source>
        <dbReference type="EMBL" id="TKG66976.1"/>
    </source>
</evidence>
<sequence length="309" mass="32909">MPAGRDGAARGPSRRAVLLAGVASGVGAAAAITTGVLSESSSTPASALRRSASSSFPAVLSGPGATVADRVYSHARGRHVDLVLVLPTRKPPPGLPMSVLLHGRNGSARNAAPPGLAHRLGRDISNGRVPPFGFVAVDGGNSYWHEHHPGDDPLAMLLDEIPGWLRERGLGDAKGKPFAVTGTSMGGFGAFVYARRRNERHDPVDAITAISPALITSWRQMRKRKAFADEAEWASLDPLRHIGATRGTPTAVWCGEQDPFIKGVRQFIRRARPELAHTAPGGHNGKFFRSTVPSLVHFLGRHAPRLRMD</sequence>
<dbReference type="InterPro" id="IPR000801">
    <property type="entry name" value="Esterase-like"/>
</dbReference>
<dbReference type="Proteomes" id="UP000309992">
    <property type="component" value="Unassembled WGS sequence"/>
</dbReference>
<keyword evidence="9" id="KW-0378">Hydrolase</keyword>
<gene>
    <name evidence="9" type="ORF">FCN18_24000</name>
</gene>
<evidence type="ECO:0000256" key="4">
    <source>
        <dbReference type="ARBA" id="ARBA00013244"/>
    </source>
</evidence>
<dbReference type="Gene3D" id="3.40.50.1820">
    <property type="entry name" value="alpha/beta hydrolase"/>
    <property type="match status" value="1"/>
</dbReference>
<keyword evidence="6" id="KW-0012">Acyltransferase</keyword>
<dbReference type="PANTHER" id="PTHR48098:SF1">
    <property type="entry name" value="DIACYLGLYCEROL ACYLTRANSFERASE_MYCOLYLTRANSFERASE AG85A"/>
    <property type="match status" value="1"/>
</dbReference>
<evidence type="ECO:0000256" key="6">
    <source>
        <dbReference type="ARBA" id="ARBA00023315"/>
    </source>
</evidence>
<dbReference type="InterPro" id="IPR029058">
    <property type="entry name" value="AB_hydrolase_fold"/>
</dbReference>
<comment type="catalytic activity">
    <reaction evidence="8">
        <text>an acyl-CoA + a 1,2-diacyl-sn-glycerol = a triacyl-sn-glycerol + CoA</text>
        <dbReference type="Rhea" id="RHEA:10868"/>
        <dbReference type="ChEBI" id="CHEBI:17815"/>
        <dbReference type="ChEBI" id="CHEBI:57287"/>
        <dbReference type="ChEBI" id="CHEBI:58342"/>
        <dbReference type="ChEBI" id="CHEBI:64615"/>
        <dbReference type="EC" id="2.3.1.20"/>
    </reaction>
</comment>
<name>A0ABY2S092_9PSEU</name>
<protein>
    <recommendedName>
        <fullName evidence="7">Acyl-CoA:diacylglycerol acyltransferase</fullName>
        <ecNumber evidence="3">2.3.1.122</ecNumber>
        <ecNumber evidence="4">2.3.1.20</ecNumber>
    </recommendedName>
</protein>
<dbReference type="EMBL" id="SWMS01000014">
    <property type="protein sequence ID" value="TKG66976.1"/>
    <property type="molecule type" value="Genomic_DNA"/>
</dbReference>
<accession>A0ABY2S092</accession>
<dbReference type="Pfam" id="PF00756">
    <property type="entry name" value="Esterase"/>
    <property type="match status" value="1"/>
</dbReference>
<proteinExistence type="inferred from homology"/>
<dbReference type="RefSeq" id="WP_137096126.1">
    <property type="nucleotide sequence ID" value="NZ_SWMS01000014.1"/>
</dbReference>
<dbReference type="InterPro" id="IPR050583">
    <property type="entry name" value="Mycobacterial_A85_antigen"/>
</dbReference>
<evidence type="ECO:0000256" key="3">
    <source>
        <dbReference type="ARBA" id="ARBA00012820"/>
    </source>
</evidence>
<dbReference type="EC" id="2.3.1.122" evidence="3"/>
<dbReference type="PROSITE" id="PS51318">
    <property type="entry name" value="TAT"/>
    <property type="match status" value="1"/>
</dbReference>
<organism evidence="9 10">
    <name type="scientific">Prauserella endophytica</name>
    <dbReference type="NCBI Taxonomy" id="1592324"/>
    <lineage>
        <taxon>Bacteria</taxon>
        <taxon>Bacillati</taxon>
        <taxon>Actinomycetota</taxon>
        <taxon>Actinomycetes</taxon>
        <taxon>Pseudonocardiales</taxon>
        <taxon>Pseudonocardiaceae</taxon>
        <taxon>Prauserella</taxon>
        <taxon>Prauserella coralliicola group</taxon>
    </lineage>
</organism>
<dbReference type="InterPro" id="IPR006311">
    <property type="entry name" value="TAT_signal"/>
</dbReference>
<dbReference type="SUPFAM" id="SSF53474">
    <property type="entry name" value="alpha/beta-Hydrolases"/>
    <property type="match status" value="1"/>
</dbReference>
<comment type="caution">
    <text evidence="9">The sequence shown here is derived from an EMBL/GenBank/DDBJ whole genome shotgun (WGS) entry which is preliminary data.</text>
</comment>
<evidence type="ECO:0000256" key="2">
    <source>
        <dbReference type="ARBA" id="ARBA00005874"/>
    </source>
</evidence>
<dbReference type="GO" id="GO:0016787">
    <property type="term" value="F:hydrolase activity"/>
    <property type="evidence" value="ECO:0007669"/>
    <property type="project" value="UniProtKB-KW"/>
</dbReference>
<dbReference type="EC" id="2.3.1.20" evidence="4"/>
<dbReference type="PANTHER" id="PTHR48098">
    <property type="entry name" value="ENTEROCHELIN ESTERASE-RELATED"/>
    <property type="match status" value="1"/>
</dbReference>
<reference evidence="9 10" key="1">
    <citation type="journal article" date="2015" name="Antonie Van Leeuwenhoek">
        <title>Prauserella endophytica sp. nov., an endophytic actinobacterium isolated from Tamarix taklamakanensis.</title>
        <authorList>
            <person name="Liu J.M."/>
            <person name="Habden X."/>
            <person name="Guo L."/>
            <person name="Tuo L."/>
            <person name="Jiang Z.K."/>
            <person name="Liu S.W."/>
            <person name="Liu X.F."/>
            <person name="Chen L."/>
            <person name="Li R.F."/>
            <person name="Zhang Y.Q."/>
            <person name="Sun C.H."/>
        </authorList>
    </citation>
    <scope>NUCLEOTIDE SEQUENCE [LARGE SCALE GENOMIC DNA]</scope>
    <source>
        <strain evidence="9 10">CGMCC 4.7182</strain>
    </source>
</reference>
<evidence type="ECO:0000313" key="10">
    <source>
        <dbReference type="Proteomes" id="UP000309992"/>
    </source>
</evidence>
<evidence type="ECO:0000256" key="8">
    <source>
        <dbReference type="ARBA" id="ARBA00048109"/>
    </source>
</evidence>
<comment type="similarity">
    <text evidence="2">Belongs to the mycobacterial A85 antigen family.</text>
</comment>
<comment type="catalytic activity">
    <reaction evidence="1">
        <text>2 alpha,alpha'-trehalose 6-mycolate = alpha,alpha'-trehalose 6,6'-bismycolate + alpha,alpha-trehalose</text>
        <dbReference type="Rhea" id="RHEA:23472"/>
        <dbReference type="ChEBI" id="CHEBI:16551"/>
        <dbReference type="ChEBI" id="CHEBI:18195"/>
        <dbReference type="ChEBI" id="CHEBI:18234"/>
        <dbReference type="EC" id="2.3.1.122"/>
    </reaction>
</comment>
<evidence type="ECO:0000256" key="5">
    <source>
        <dbReference type="ARBA" id="ARBA00022679"/>
    </source>
</evidence>
<keyword evidence="10" id="KW-1185">Reference proteome</keyword>
<keyword evidence="5" id="KW-0808">Transferase</keyword>
<evidence type="ECO:0000256" key="7">
    <source>
        <dbReference type="ARBA" id="ARBA00032572"/>
    </source>
</evidence>
<evidence type="ECO:0000256" key="1">
    <source>
        <dbReference type="ARBA" id="ARBA00000697"/>
    </source>
</evidence>